<evidence type="ECO:0000313" key="3">
    <source>
        <dbReference type="Proteomes" id="UP000465622"/>
    </source>
</evidence>
<dbReference type="InterPro" id="IPR022644">
    <property type="entry name" value="De-COase2_N"/>
</dbReference>
<feature type="domain" description="Orn/DAP/Arg decarboxylase 2 N-terminal" evidence="1">
    <location>
        <begin position="35"/>
        <end position="255"/>
    </location>
</feature>
<accession>A0ABM7HLN6</accession>
<sequence>MSLSHFLMNVLSAPAPRAQGDERDHRGTAAADLHRCKTYRKLFRTAEVALPAQLLSDPAVAKWARDQQLAVDVRSAADTASVAAAGIQWPRVTVFADALRESELRAVVAMGVGQIVAGSVPQVEVLRSIVADRPQDVVIRMTDAGMPLSVAEGLPGGFRFDSNESDAAIAAVIAHDRLNLVGLHCEVGTRDDDFVSYPAAIGHMIAEMTQVRRNHGVLLTRLGLGGGRAIPPTDWHAELHQLAIEIDQSLDDACGTLRFPRPLVVLSAALAVPGRSAA</sequence>
<dbReference type="Gene3D" id="3.20.20.10">
    <property type="entry name" value="Alanine racemase"/>
    <property type="match status" value="1"/>
</dbReference>
<dbReference type="Proteomes" id="UP000465622">
    <property type="component" value="Chromosome"/>
</dbReference>
<keyword evidence="3" id="KW-1185">Reference proteome</keyword>
<protein>
    <recommendedName>
        <fullName evidence="1">Orn/DAP/Arg decarboxylase 2 N-terminal domain-containing protein</fullName>
    </recommendedName>
</protein>
<evidence type="ECO:0000259" key="1">
    <source>
        <dbReference type="Pfam" id="PF02784"/>
    </source>
</evidence>
<gene>
    <name evidence="2" type="ORF">MMAGJ_06930</name>
</gene>
<dbReference type="EMBL" id="AP022567">
    <property type="protein sequence ID" value="BBX31411.1"/>
    <property type="molecule type" value="Genomic_DNA"/>
</dbReference>
<dbReference type="SUPFAM" id="SSF51419">
    <property type="entry name" value="PLP-binding barrel"/>
    <property type="match status" value="1"/>
</dbReference>
<dbReference type="InterPro" id="IPR029066">
    <property type="entry name" value="PLP-binding_barrel"/>
</dbReference>
<dbReference type="RefSeq" id="WP_051579067.1">
    <property type="nucleotide sequence ID" value="NZ_AP022567.1"/>
</dbReference>
<evidence type="ECO:0000313" key="2">
    <source>
        <dbReference type="EMBL" id="BBX31411.1"/>
    </source>
</evidence>
<dbReference type="Pfam" id="PF02784">
    <property type="entry name" value="Orn_Arg_deC_N"/>
    <property type="match status" value="1"/>
</dbReference>
<proteinExistence type="predicted"/>
<reference evidence="2 3" key="1">
    <citation type="journal article" date="2019" name="Emerg. Microbes Infect.">
        <title>Comprehensive subspecies identification of 175 nontuberculous mycobacteria species based on 7547 genomic profiles.</title>
        <authorList>
            <person name="Matsumoto Y."/>
            <person name="Kinjo T."/>
            <person name="Motooka D."/>
            <person name="Nabeya D."/>
            <person name="Jung N."/>
            <person name="Uechi K."/>
            <person name="Horii T."/>
            <person name="Iida T."/>
            <person name="Fujita J."/>
            <person name="Nakamura S."/>
        </authorList>
    </citation>
    <scope>NUCLEOTIDE SEQUENCE [LARGE SCALE GENOMIC DNA]</scope>
    <source>
        <strain evidence="2 3">JCM 12375</strain>
    </source>
</reference>
<organism evidence="2 3">
    <name type="scientific">Mycolicibacterium mageritense</name>
    <name type="common">Mycobacterium mageritense</name>
    <dbReference type="NCBI Taxonomy" id="53462"/>
    <lineage>
        <taxon>Bacteria</taxon>
        <taxon>Bacillati</taxon>
        <taxon>Actinomycetota</taxon>
        <taxon>Actinomycetes</taxon>
        <taxon>Mycobacteriales</taxon>
        <taxon>Mycobacteriaceae</taxon>
        <taxon>Mycolicibacterium</taxon>
    </lineage>
</organism>
<name>A0ABM7HLN6_MYCME</name>